<protein>
    <recommendedName>
        <fullName evidence="1">DUF6566 domain-containing protein</fullName>
    </recommendedName>
</protein>
<dbReference type="Pfam" id="PF20204">
    <property type="entry name" value="DUF6566"/>
    <property type="match status" value="1"/>
</dbReference>
<name>B1F906_9BURK</name>
<evidence type="ECO:0000313" key="2">
    <source>
        <dbReference type="EMBL" id="EDT05928.1"/>
    </source>
</evidence>
<accession>B1F906</accession>
<feature type="domain" description="DUF6566" evidence="1">
    <location>
        <begin position="5"/>
        <end position="69"/>
    </location>
</feature>
<reference evidence="2 3" key="1">
    <citation type="submission" date="2008-03" db="EMBL/GenBank/DDBJ databases">
        <title>Sequencing of the draft genome and assembly of Burkholderia ambifaria IOP40-10.</title>
        <authorList>
            <consortium name="US DOE Joint Genome Institute (JGI-PGF)"/>
            <person name="Copeland A."/>
            <person name="Lucas S."/>
            <person name="Lapidus A."/>
            <person name="Glavina del Rio T."/>
            <person name="Dalin E."/>
            <person name="Tice H."/>
            <person name="Bruce D."/>
            <person name="Goodwin L."/>
            <person name="Pitluck S."/>
            <person name="Larimer F."/>
            <person name="Land M.L."/>
            <person name="Hauser L."/>
            <person name="Tiedje J."/>
            <person name="Richardson P."/>
        </authorList>
    </citation>
    <scope>NUCLEOTIDE SEQUENCE [LARGE SCALE GENOMIC DNA]</scope>
    <source>
        <strain evidence="2 3">IOP40-10</strain>
    </source>
</reference>
<gene>
    <name evidence="2" type="ORF">BamIOP4010DRAFT_0515</name>
</gene>
<organism evidence="2 3">
    <name type="scientific">Burkholderia ambifaria IOP40-10</name>
    <dbReference type="NCBI Taxonomy" id="396596"/>
    <lineage>
        <taxon>Bacteria</taxon>
        <taxon>Pseudomonadati</taxon>
        <taxon>Pseudomonadota</taxon>
        <taxon>Betaproteobacteria</taxon>
        <taxon>Burkholderiales</taxon>
        <taxon>Burkholderiaceae</taxon>
        <taxon>Burkholderia</taxon>
        <taxon>Burkholderia cepacia complex</taxon>
    </lineage>
</organism>
<dbReference type="AlphaFoldDB" id="B1F906"/>
<proteinExistence type="predicted"/>
<dbReference type="InterPro" id="IPR046696">
    <property type="entry name" value="DUF6566"/>
</dbReference>
<dbReference type="RefSeq" id="WP_006749732.1">
    <property type="nucleotide sequence ID" value="NZ_ABLC01000005.1"/>
</dbReference>
<evidence type="ECO:0000313" key="3">
    <source>
        <dbReference type="Proteomes" id="UP000005463"/>
    </source>
</evidence>
<evidence type="ECO:0000259" key="1">
    <source>
        <dbReference type="Pfam" id="PF20204"/>
    </source>
</evidence>
<dbReference type="EMBL" id="ABLC01000005">
    <property type="protein sequence ID" value="EDT05928.1"/>
    <property type="molecule type" value="Genomic_DNA"/>
</dbReference>
<comment type="caution">
    <text evidence="2">The sequence shown here is derived from an EMBL/GenBank/DDBJ whole genome shotgun (WGS) entry which is preliminary data.</text>
</comment>
<sequence>MYATDTFMGHDIHVEATRNARGGWVAQIRFCFDGAPIDLWVPELVTPDWLTRDEALRGGIDQGRLILKTHDR</sequence>
<dbReference type="Proteomes" id="UP000005463">
    <property type="component" value="Unassembled WGS sequence"/>
</dbReference>
<dbReference type="PATRIC" id="fig|396596.7.peg.7453"/>